<sequence length="95" mass="11085">MITCTQHRVSRIHLLGSELEITGDIMEKVNEIEAIKLILKSIFPVCFKLLCIFIVMYVSKNILPLYIHNQVIIDIVSFLLMAFVGFFLFRKRKPE</sequence>
<dbReference type="Proteomes" id="UP000885283">
    <property type="component" value="Unassembled WGS sequence"/>
</dbReference>
<reference evidence="2" key="2">
    <citation type="submission" date="2018-08" db="EMBL/GenBank/DDBJ databases">
        <authorList>
            <consortium name="GenomeTrakr network: Whole genome sequencing for foodborne pathogen traceback"/>
        </authorList>
    </citation>
    <scope>NUCLEOTIDE SEQUENCE [LARGE SCALE GENOMIC DNA]</scope>
    <source>
        <strain evidence="4">CFSAN048114</strain>
        <strain evidence="3">FLUFL-1338</strain>
        <strain evidence="2">FLUFL-367</strain>
    </source>
</reference>
<feature type="transmembrane region" description="Helical" evidence="1">
    <location>
        <begin position="71"/>
        <end position="89"/>
    </location>
</feature>
<evidence type="ECO:0000313" key="5">
    <source>
        <dbReference type="EMBL" id="OHJ49893.1"/>
    </source>
</evidence>
<keyword evidence="1" id="KW-0812">Transmembrane</keyword>
<gene>
    <name evidence="4" type="ORF">A7E06_26705</name>
    <name evidence="5" type="ORF">A7S51_18935</name>
    <name evidence="3" type="ORF">KO51_26210</name>
    <name evidence="2" type="ORF">NL99_24290</name>
</gene>
<reference evidence="5" key="1">
    <citation type="submission" date="2016-09" db="EMBL/GenBank/DDBJ databases">
        <title>Whole genome sequencing of Salmonella enterica.</title>
        <authorList>
            <person name="Bell R."/>
        </authorList>
    </citation>
    <scope>NUCLEOTIDE SEQUENCE [LARGE SCALE GENOMIC DNA]</scope>
    <source>
        <strain evidence="5">CFSAN044929</strain>
    </source>
</reference>
<evidence type="ECO:0000313" key="4">
    <source>
        <dbReference type="EMBL" id="MIV46969.1"/>
    </source>
</evidence>
<keyword evidence="1" id="KW-1133">Transmembrane helix</keyword>
<proteinExistence type="predicted"/>
<dbReference type="Proteomes" id="UP000866740">
    <property type="component" value="Unassembled WGS sequence"/>
</dbReference>
<dbReference type="EMBL" id="RSMR01000052">
    <property type="protein sequence ID" value="MIK94871.1"/>
    <property type="molecule type" value="Genomic_DNA"/>
</dbReference>
<dbReference type="EMBL" id="MLTE01000014">
    <property type="protein sequence ID" value="OHJ49893.1"/>
    <property type="molecule type" value="Genomic_DNA"/>
</dbReference>
<evidence type="ECO:0000313" key="3">
    <source>
        <dbReference type="EMBL" id="MIK94871.1"/>
    </source>
</evidence>
<organism evidence="5">
    <name type="scientific">Salmonella enterica</name>
    <name type="common">Salmonella choleraesuis</name>
    <dbReference type="NCBI Taxonomy" id="28901"/>
    <lineage>
        <taxon>Bacteria</taxon>
        <taxon>Pseudomonadati</taxon>
        <taxon>Pseudomonadota</taxon>
        <taxon>Gammaproteobacteria</taxon>
        <taxon>Enterobacterales</taxon>
        <taxon>Enterobacteriaceae</taxon>
        <taxon>Salmonella</taxon>
    </lineage>
</organism>
<accession>A0A3F3IUG1</accession>
<dbReference type="EMBL" id="RSUV01000033">
    <property type="protein sequence ID" value="MIV46969.1"/>
    <property type="molecule type" value="Genomic_DNA"/>
</dbReference>
<dbReference type="Proteomes" id="UP000839530">
    <property type="component" value="Unassembled WGS sequence"/>
</dbReference>
<evidence type="ECO:0000313" key="2">
    <source>
        <dbReference type="EMBL" id="EAA8667999.1"/>
    </source>
</evidence>
<dbReference type="EMBL" id="AAACVH010000061">
    <property type="protein sequence ID" value="EAA8667999.1"/>
    <property type="molecule type" value="Genomic_DNA"/>
</dbReference>
<keyword evidence="1" id="KW-0472">Membrane</keyword>
<comment type="caution">
    <text evidence="5">The sequence shown here is derived from an EMBL/GenBank/DDBJ whole genome shotgun (WGS) entry which is preliminary data.</text>
</comment>
<name>A0A3F3IUG1_SALER</name>
<dbReference type="AlphaFoldDB" id="A0A3F3IUG1"/>
<protein>
    <submittedName>
        <fullName evidence="5">Uncharacterized protein</fullName>
    </submittedName>
</protein>
<feature type="transmembrane region" description="Helical" evidence="1">
    <location>
        <begin position="37"/>
        <end position="59"/>
    </location>
</feature>
<dbReference type="Proteomes" id="UP000839834">
    <property type="component" value="Unassembled WGS sequence"/>
</dbReference>
<evidence type="ECO:0000256" key="1">
    <source>
        <dbReference type="SAM" id="Phobius"/>
    </source>
</evidence>